<sequence>MEDSSCVHSTGKLCAGHPGKEMDHPGKEMYRTERPGKESGSRETQTTDIGLQQETCDVNFPQPDNPSTSQVQESRGDLGRHVVKNTVEKPYMCGECGHRAPEITSLLLHMRTHTGEKTFKCDQCDYSASLESNLNRHVSEKHSKPTSQGQTSIGNTGGTIFLVPCSLIPVQGMIIPVQGMSVGHPGKESEGNIGRNVLKHTGEKPYMCGECGYRAAQKHHLSRHMRTHTGEKPFKCDQCDFSAAQKSTLDKHLAKVQKIGRHVVKLTSEKVFMCEKCKYKTSKEKRFFKHMKIHTAKPFKCNQCDFSAAQKSILDKHLVKHTGEKPFMCGECGYRAAQKSDLSKHMRIHTGNKPYKCEKSALTRHLAKHSDENHTRVGSVDSRRIANLTYPDT</sequence>
<feature type="domain" description="C2H2-type" evidence="10">
    <location>
        <begin position="119"/>
        <end position="147"/>
    </location>
</feature>
<dbReference type="AlphaFoldDB" id="A0A9J7HQX2"/>
<feature type="domain" description="C2H2-type" evidence="10">
    <location>
        <begin position="272"/>
        <end position="299"/>
    </location>
</feature>
<evidence type="ECO:0000256" key="1">
    <source>
        <dbReference type="ARBA" id="ARBA00004123"/>
    </source>
</evidence>
<evidence type="ECO:0000256" key="4">
    <source>
        <dbReference type="ARBA" id="ARBA00022771"/>
    </source>
</evidence>
<keyword evidence="2" id="KW-0479">Metal-binding</keyword>
<dbReference type="GO" id="GO:0008270">
    <property type="term" value="F:zinc ion binding"/>
    <property type="evidence" value="ECO:0007669"/>
    <property type="project" value="UniProtKB-KW"/>
</dbReference>
<organism evidence="11 12">
    <name type="scientific">Branchiostoma floridae</name>
    <name type="common">Florida lancelet</name>
    <name type="synonym">Amphioxus</name>
    <dbReference type="NCBI Taxonomy" id="7739"/>
    <lineage>
        <taxon>Eukaryota</taxon>
        <taxon>Metazoa</taxon>
        <taxon>Chordata</taxon>
        <taxon>Cephalochordata</taxon>
        <taxon>Leptocardii</taxon>
        <taxon>Amphioxiformes</taxon>
        <taxon>Branchiostomatidae</taxon>
        <taxon>Branchiostoma</taxon>
    </lineage>
</organism>
<protein>
    <submittedName>
        <fullName evidence="12">Zinc finger protein 845-like</fullName>
    </submittedName>
</protein>
<dbReference type="PROSITE" id="PS50157">
    <property type="entry name" value="ZINC_FINGER_C2H2_2"/>
    <property type="match status" value="6"/>
</dbReference>
<dbReference type="Pfam" id="PF00096">
    <property type="entry name" value="zf-C2H2"/>
    <property type="match status" value="2"/>
</dbReference>
<keyword evidence="7" id="KW-0539">Nucleus</keyword>
<feature type="compositionally biased region" description="Polar residues" evidence="9">
    <location>
        <begin position="42"/>
        <end position="56"/>
    </location>
</feature>
<evidence type="ECO:0000313" key="12">
    <source>
        <dbReference type="RefSeq" id="XP_035664105.1"/>
    </source>
</evidence>
<dbReference type="FunFam" id="3.30.160.60:FF:002183">
    <property type="entry name" value="Uncharacterized protein"/>
    <property type="match status" value="1"/>
</dbReference>
<keyword evidence="3" id="KW-0677">Repeat</keyword>
<dbReference type="SUPFAM" id="SSF57667">
    <property type="entry name" value="beta-beta-alpha zinc fingers"/>
    <property type="match status" value="4"/>
</dbReference>
<keyword evidence="6" id="KW-0238">DNA-binding</keyword>
<evidence type="ECO:0000256" key="3">
    <source>
        <dbReference type="ARBA" id="ARBA00022737"/>
    </source>
</evidence>
<proteinExistence type="predicted"/>
<dbReference type="GeneID" id="118407694"/>
<feature type="domain" description="C2H2-type" evidence="10">
    <location>
        <begin position="206"/>
        <end position="233"/>
    </location>
</feature>
<evidence type="ECO:0000256" key="2">
    <source>
        <dbReference type="ARBA" id="ARBA00022723"/>
    </source>
</evidence>
<evidence type="ECO:0000256" key="5">
    <source>
        <dbReference type="ARBA" id="ARBA00022833"/>
    </source>
</evidence>
<feature type="domain" description="C2H2-type" evidence="10">
    <location>
        <begin position="327"/>
        <end position="354"/>
    </location>
</feature>
<evidence type="ECO:0000256" key="7">
    <source>
        <dbReference type="ARBA" id="ARBA00023242"/>
    </source>
</evidence>
<dbReference type="Gene3D" id="3.30.160.60">
    <property type="entry name" value="Classic Zinc Finger"/>
    <property type="match status" value="6"/>
</dbReference>
<evidence type="ECO:0000256" key="6">
    <source>
        <dbReference type="ARBA" id="ARBA00023125"/>
    </source>
</evidence>
<name>A0A9J7HQX2_BRAFL</name>
<evidence type="ECO:0000313" key="11">
    <source>
        <dbReference type="Proteomes" id="UP000001554"/>
    </source>
</evidence>
<dbReference type="FunFam" id="3.30.160.60:FF:003888">
    <property type="match status" value="1"/>
</dbReference>
<dbReference type="RefSeq" id="XP_035664105.1">
    <property type="nucleotide sequence ID" value="XM_035808212.1"/>
</dbReference>
<dbReference type="FunFam" id="3.30.160.60:FF:000604">
    <property type="entry name" value="Histone H4 transcription factor-like Protein"/>
    <property type="match status" value="1"/>
</dbReference>
<dbReference type="GO" id="GO:0005634">
    <property type="term" value="C:nucleus"/>
    <property type="evidence" value="ECO:0007669"/>
    <property type="project" value="UniProtKB-SubCell"/>
</dbReference>
<dbReference type="KEGG" id="bfo:118407694"/>
<keyword evidence="5" id="KW-0862">Zinc</keyword>
<dbReference type="PANTHER" id="PTHR24392:SF31">
    <property type="entry name" value="C2H2-TYPE DOMAIN-CONTAINING PROTEIN"/>
    <property type="match status" value="1"/>
</dbReference>
<evidence type="ECO:0000256" key="8">
    <source>
        <dbReference type="PROSITE-ProRule" id="PRU00042"/>
    </source>
</evidence>
<dbReference type="SMART" id="SM00355">
    <property type="entry name" value="ZnF_C2H2"/>
    <property type="match status" value="7"/>
</dbReference>
<dbReference type="GO" id="GO:0003677">
    <property type="term" value="F:DNA binding"/>
    <property type="evidence" value="ECO:0007669"/>
    <property type="project" value="UniProtKB-KW"/>
</dbReference>
<dbReference type="FunFam" id="3.30.160.60:FF:003256">
    <property type="match status" value="1"/>
</dbReference>
<feature type="domain" description="C2H2-type" evidence="10">
    <location>
        <begin position="91"/>
        <end position="118"/>
    </location>
</feature>
<accession>A0A9J7HQX2</accession>
<dbReference type="PANTHER" id="PTHR24392">
    <property type="entry name" value="ZINC FINGER PROTEIN"/>
    <property type="match status" value="1"/>
</dbReference>
<dbReference type="GO" id="GO:0000981">
    <property type="term" value="F:DNA-binding transcription factor activity, RNA polymerase II-specific"/>
    <property type="evidence" value="ECO:0000318"/>
    <property type="project" value="GO_Central"/>
</dbReference>
<gene>
    <name evidence="12" type="primary">LOC118407694</name>
</gene>
<reference evidence="12" key="1">
    <citation type="submission" date="2025-08" db="UniProtKB">
        <authorList>
            <consortium name="RefSeq"/>
        </authorList>
    </citation>
    <scope>IDENTIFICATION</scope>
    <source>
        <strain evidence="12">S238N-H82</strain>
        <tissue evidence="12">Testes</tissue>
    </source>
</reference>
<evidence type="ECO:0000256" key="9">
    <source>
        <dbReference type="SAM" id="MobiDB-lite"/>
    </source>
</evidence>
<dbReference type="Proteomes" id="UP000001554">
    <property type="component" value="Unplaced"/>
</dbReference>
<dbReference type="FunFam" id="3.30.160.60:FF:002459">
    <property type="entry name" value="myeloid zinc finger 1 isoform X5"/>
    <property type="match status" value="1"/>
</dbReference>
<dbReference type="OrthoDB" id="8117402at2759"/>
<dbReference type="Pfam" id="PF13909">
    <property type="entry name" value="zf-H2C2_5"/>
    <property type="match status" value="1"/>
</dbReference>
<feature type="compositionally biased region" description="Basic and acidic residues" evidence="9">
    <location>
        <begin position="18"/>
        <end position="41"/>
    </location>
</feature>
<evidence type="ECO:0000259" key="10">
    <source>
        <dbReference type="PROSITE" id="PS50157"/>
    </source>
</evidence>
<dbReference type="InterPro" id="IPR013087">
    <property type="entry name" value="Znf_C2H2_type"/>
</dbReference>
<keyword evidence="11" id="KW-1185">Reference proteome</keyword>
<dbReference type="GO" id="GO:0006357">
    <property type="term" value="P:regulation of transcription by RNA polymerase II"/>
    <property type="evidence" value="ECO:0000318"/>
    <property type="project" value="GO_Central"/>
</dbReference>
<feature type="domain" description="C2H2-type" evidence="10">
    <location>
        <begin position="299"/>
        <end position="326"/>
    </location>
</feature>
<feature type="region of interest" description="Disordered" evidence="9">
    <location>
        <begin position="1"/>
        <end position="80"/>
    </location>
</feature>
<keyword evidence="4 8" id="KW-0863">Zinc-finger</keyword>
<comment type="subcellular location">
    <subcellularLocation>
        <location evidence="1">Nucleus</location>
    </subcellularLocation>
</comment>
<dbReference type="FunFam" id="3.30.160.60:FF:005212">
    <property type="match status" value="1"/>
</dbReference>
<dbReference type="InterPro" id="IPR036236">
    <property type="entry name" value="Znf_C2H2_sf"/>
</dbReference>